<dbReference type="PANTHER" id="PTHR45947:SF3">
    <property type="entry name" value="SULFOQUINOVOSYL TRANSFERASE SQD2"/>
    <property type="match status" value="1"/>
</dbReference>
<evidence type="ECO:0000313" key="3">
    <source>
        <dbReference type="Proteomes" id="UP000664844"/>
    </source>
</evidence>
<reference evidence="2 3" key="1">
    <citation type="submission" date="2021-03" db="EMBL/GenBank/DDBJ databases">
        <title>Metabolic Capacity of the Antarctic Cyanobacterium Phormidium pseudopriestleyi that Sustains Oxygenic Photosynthesis in the Presence of Hydrogen Sulfide.</title>
        <authorList>
            <person name="Lumian J.E."/>
            <person name="Jungblut A.D."/>
            <person name="Dillon M.L."/>
            <person name="Hawes I."/>
            <person name="Doran P.T."/>
            <person name="Mackey T.J."/>
            <person name="Dick G.J."/>
            <person name="Grettenberger C.L."/>
            <person name="Sumner D.Y."/>
        </authorList>
    </citation>
    <scope>NUCLEOTIDE SEQUENCE [LARGE SCALE GENOMIC DNA]</scope>
    <source>
        <strain evidence="2 3">FRX01</strain>
    </source>
</reference>
<dbReference type="Gene3D" id="3.40.50.2000">
    <property type="entry name" value="Glycogen Phosphorylase B"/>
    <property type="match status" value="1"/>
</dbReference>
<accession>A0ABS3FLZ9</accession>
<sequence>MKVLALMPALYNTSPGQRFRLEQWARYLQKDGFNFTFLSFEDEGLHEVIYQPKQYARKVQLMLQAFVRRLDVLTKAQNFDIIFIYREAAAIGPAVIERLIARQGLPIIYDFDDPIWMSYNSPTNGFLSRLKWPSKTATICRLATKVMVGNSLLAQYATQYSDRVEVVPSTLDMRDYPPKSDREPKNPLTLVWTGSHSTLPFLENIKTLLQQLASLHSFRLSVISHTDTYQMEGVLTLSKRWNAATEAIDLHDADIGLAPFPNTGWTPWRCHGKILQYMAVGIPTIASPIGIIPDYIQDGVNGFLAQTDEEWVEKLYWLIKNPELRRKMGQAGRETIQNYYSAEVWIPQLQTIFEESISSHRVSKR</sequence>
<proteinExistence type="predicted"/>
<dbReference type="RefSeq" id="WP_207086435.1">
    <property type="nucleotide sequence ID" value="NZ_JAFLQW010000046.1"/>
</dbReference>
<organism evidence="2 3">
    <name type="scientific">Phormidium pseudopriestleyi FRX01</name>
    <dbReference type="NCBI Taxonomy" id="1759528"/>
    <lineage>
        <taxon>Bacteria</taxon>
        <taxon>Bacillati</taxon>
        <taxon>Cyanobacteriota</taxon>
        <taxon>Cyanophyceae</taxon>
        <taxon>Oscillatoriophycideae</taxon>
        <taxon>Oscillatoriales</taxon>
        <taxon>Oscillatoriaceae</taxon>
        <taxon>Phormidium</taxon>
    </lineage>
</organism>
<dbReference type="Pfam" id="PF00534">
    <property type="entry name" value="Glycos_transf_1"/>
    <property type="match status" value="1"/>
</dbReference>
<comment type="caution">
    <text evidence="2">The sequence shown here is derived from an EMBL/GenBank/DDBJ whole genome shotgun (WGS) entry which is preliminary data.</text>
</comment>
<dbReference type="PANTHER" id="PTHR45947">
    <property type="entry name" value="SULFOQUINOVOSYL TRANSFERASE SQD2"/>
    <property type="match status" value="1"/>
</dbReference>
<keyword evidence="3" id="KW-1185">Reference proteome</keyword>
<feature type="domain" description="Glycosyl transferase family 1" evidence="1">
    <location>
        <begin position="274"/>
        <end position="334"/>
    </location>
</feature>
<dbReference type="EMBL" id="JAFLQW010000046">
    <property type="protein sequence ID" value="MBO0347858.1"/>
    <property type="molecule type" value="Genomic_DNA"/>
</dbReference>
<name>A0ABS3FLZ9_9CYAN</name>
<dbReference type="CDD" id="cd03801">
    <property type="entry name" value="GT4_PimA-like"/>
    <property type="match status" value="1"/>
</dbReference>
<dbReference type="Proteomes" id="UP000664844">
    <property type="component" value="Unassembled WGS sequence"/>
</dbReference>
<protein>
    <submittedName>
        <fullName evidence="2">Glycosyltransferase family 4 protein</fullName>
    </submittedName>
</protein>
<dbReference type="SUPFAM" id="SSF53756">
    <property type="entry name" value="UDP-Glycosyltransferase/glycogen phosphorylase"/>
    <property type="match status" value="1"/>
</dbReference>
<dbReference type="InterPro" id="IPR001296">
    <property type="entry name" value="Glyco_trans_1"/>
</dbReference>
<evidence type="ECO:0000259" key="1">
    <source>
        <dbReference type="Pfam" id="PF00534"/>
    </source>
</evidence>
<evidence type="ECO:0000313" key="2">
    <source>
        <dbReference type="EMBL" id="MBO0347858.1"/>
    </source>
</evidence>
<gene>
    <name evidence="2" type="ORF">J0895_01785</name>
</gene>
<dbReference type="InterPro" id="IPR050194">
    <property type="entry name" value="Glycosyltransferase_grp1"/>
</dbReference>